<comment type="caution">
    <text evidence="9">The sequence shown here is derived from an EMBL/GenBank/DDBJ whole genome shotgun (WGS) entry which is preliminary data.</text>
</comment>
<name>A0A6N9YPA6_9ACTN</name>
<keyword evidence="10" id="KW-1185">Reference proteome</keyword>
<keyword evidence="4 7" id="KW-0812">Transmembrane</keyword>
<dbReference type="Proteomes" id="UP000469185">
    <property type="component" value="Unassembled WGS sequence"/>
</dbReference>
<feature type="transmembrane region" description="Helical" evidence="7">
    <location>
        <begin position="131"/>
        <end position="155"/>
    </location>
</feature>
<evidence type="ECO:0000256" key="2">
    <source>
        <dbReference type="ARBA" id="ARBA00022448"/>
    </source>
</evidence>
<keyword evidence="2 7" id="KW-0813">Transport</keyword>
<proteinExistence type="inferred from homology"/>
<evidence type="ECO:0000256" key="3">
    <source>
        <dbReference type="ARBA" id="ARBA00022475"/>
    </source>
</evidence>
<feature type="transmembrane region" description="Helical" evidence="7">
    <location>
        <begin position="105"/>
        <end position="125"/>
    </location>
</feature>
<keyword evidence="3" id="KW-1003">Cell membrane</keyword>
<feature type="transmembrane region" description="Helical" evidence="7">
    <location>
        <begin position="239"/>
        <end position="259"/>
    </location>
</feature>
<dbReference type="InterPro" id="IPR000515">
    <property type="entry name" value="MetI-like"/>
</dbReference>
<protein>
    <submittedName>
        <fullName evidence="9">Carbohydrate ABC transporter permease</fullName>
    </submittedName>
</protein>
<comment type="subcellular location">
    <subcellularLocation>
        <location evidence="1 7">Cell membrane</location>
        <topology evidence="1 7">Multi-pass membrane protein</topology>
    </subcellularLocation>
</comment>
<reference evidence="9 10" key="1">
    <citation type="submission" date="2020-02" db="EMBL/GenBank/DDBJ databases">
        <authorList>
            <person name="Li X.-J."/>
            <person name="Feng X.-M."/>
        </authorList>
    </citation>
    <scope>NUCLEOTIDE SEQUENCE [LARGE SCALE GENOMIC DNA]</scope>
    <source>
        <strain evidence="9 10">CGMCC 4.7225</strain>
    </source>
</reference>
<evidence type="ECO:0000313" key="9">
    <source>
        <dbReference type="EMBL" id="NED96876.1"/>
    </source>
</evidence>
<dbReference type="AlphaFoldDB" id="A0A6N9YPA6"/>
<dbReference type="EMBL" id="JAAGOB010000008">
    <property type="protein sequence ID" value="NED96876.1"/>
    <property type="molecule type" value="Genomic_DNA"/>
</dbReference>
<dbReference type="InterPro" id="IPR035906">
    <property type="entry name" value="MetI-like_sf"/>
</dbReference>
<dbReference type="PROSITE" id="PS50928">
    <property type="entry name" value="ABC_TM1"/>
    <property type="match status" value="1"/>
</dbReference>
<evidence type="ECO:0000256" key="6">
    <source>
        <dbReference type="ARBA" id="ARBA00023136"/>
    </source>
</evidence>
<feature type="transmembrane region" description="Helical" evidence="7">
    <location>
        <begin position="188"/>
        <end position="205"/>
    </location>
</feature>
<feature type="domain" description="ABC transmembrane type-1" evidence="8">
    <location>
        <begin position="68"/>
        <end position="259"/>
    </location>
</feature>
<keyword evidence="6 7" id="KW-0472">Membrane</keyword>
<dbReference type="PANTHER" id="PTHR43744:SF8">
    <property type="entry name" value="SN-GLYCEROL-3-PHOSPHATE TRANSPORT SYSTEM PERMEASE PROTEIN UGPE"/>
    <property type="match status" value="1"/>
</dbReference>
<comment type="similarity">
    <text evidence="7">Belongs to the binding-protein-dependent transport system permease family.</text>
</comment>
<dbReference type="CDD" id="cd06261">
    <property type="entry name" value="TM_PBP2"/>
    <property type="match status" value="1"/>
</dbReference>
<sequence>MTRALERMSAYTALIVMAMISVIPLLWIWVQSLRTSAATAANPFGLEWPLQVGNYATAWNAGRFADYLMNSTIVAVGTVTLVVAVAFPAAYALGTLDLRWANGMFMLFLLGLMIPIWSIVIPLFYQMRSLGLINTLIGAILIEAALGLPFAIFLLRANLRGLPRELLEAGRIDGGGDLRLMWSVVRPLAAPALGAIVVFQFMMSWNELIVPLFFLQTDDVRTLPIGLTFFQGRFTTDTAVLAAGTTLASLPVVVVYMIFNRQFVAGLTAGATK</sequence>
<dbReference type="GO" id="GO:0005886">
    <property type="term" value="C:plasma membrane"/>
    <property type="evidence" value="ECO:0007669"/>
    <property type="project" value="UniProtKB-SubCell"/>
</dbReference>
<feature type="transmembrane region" description="Helical" evidence="7">
    <location>
        <begin position="12"/>
        <end position="30"/>
    </location>
</feature>
<dbReference type="PANTHER" id="PTHR43744">
    <property type="entry name" value="ABC TRANSPORTER PERMEASE PROTEIN MG189-RELATED-RELATED"/>
    <property type="match status" value="1"/>
</dbReference>
<evidence type="ECO:0000259" key="8">
    <source>
        <dbReference type="PROSITE" id="PS50928"/>
    </source>
</evidence>
<accession>A0A6N9YPA6</accession>
<dbReference type="RefSeq" id="WP_163819652.1">
    <property type="nucleotide sequence ID" value="NZ_JAAGOB010000008.1"/>
</dbReference>
<feature type="transmembrane region" description="Helical" evidence="7">
    <location>
        <begin position="73"/>
        <end position="93"/>
    </location>
</feature>
<keyword evidence="5 7" id="KW-1133">Transmembrane helix</keyword>
<dbReference type="Gene3D" id="1.10.3720.10">
    <property type="entry name" value="MetI-like"/>
    <property type="match status" value="1"/>
</dbReference>
<evidence type="ECO:0000256" key="1">
    <source>
        <dbReference type="ARBA" id="ARBA00004651"/>
    </source>
</evidence>
<evidence type="ECO:0000256" key="7">
    <source>
        <dbReference type="RuleBase" id="RU363032"/>
    </source>
</evidence>
<evidence type="ECO:0000256" key="4">
    <source>
        <dbReference type="ARBA" id="ARBA00022692"/>
    </source>
</evidence>
<dbReference type="GO" id="GO:0055085">
    <property type="term" value="P:transmembrane transport"/>
    <property type="evidence" value="ECO:0007669"/>
    <property type="project" value="InterPro"/>
</dbReference>
<evidence type="ECO:0000256" key="5">
    <source>
        <dbReference type="ARBA" id="ARBA00022989"/>
    </source>
</evidence>
<dbReference type="Pfam" id="PF00528">
    <property type="entry name" value="BPD_transp_1"/>
    <property type="match status" value="1"/>
</dbReference>
<gene>
    <name evidence="9" type="ORF">G1H11_16340</name>
</gene>
<evidence type="ECO:0000313" key="10">
    <source>
        <dbReference type="Proteomes" id="UP000469185"/>
    </source>
</evidence>
<organism evidence="9 10">
    <name type="scientific">Phytoactinopolyspora alkaliphila</name>
    <dbReference type="NCBI Taxonomy" id="1783498"/>
    <lineage>
        <taxon>Bacteria</taxon>
        <taxon>Bacillati</taxon>
        <taxon>Actinomycetota</taxon>
        <taxon>Actinomycetes</taxon>
        <taxon>Jiangellales</taxon>
        <taxon>Jiangellaceae</taxon>
        <taxon>Phytoactinopolyspora</taxon>
    </lineage>
</organism>
<dbReference type="SUPFAM" id="SSF161098">
    <property type="entry name" value="MetI-like"/>
    <property type="match status" value="1"/>
</dbReference>